<proteinExistence type="predicted"/>
<dbReference type="RefSeq" id="WP_052674787.1">
    <property type="nucleotide sequence ID" value="NZ_CP016174.1"/>
</dbReference>
<evidence type="ECO:0000313" key="3">
    <source>
        <dbReference type="Proteomes" id="UP000093695"/>
    </source>
</evidence>
<dbReference type="InterPro" id="IPR025335">
    <property type="entry name" value="DUF4241"/>
</dbReference>
<dbReference type="EMBL" id="CP016174">
    <property type="protein sequence ID" value="ANN14215.1"/>
    <property type="molecule type" value="Genomic_DNA"/>
</dbReference>
<sequence length="250" mass="25895">MGATAKIAIGLVVAAVVAVCAGIGLWHRDGAVAQVDAPENPVRRDGFDELFRDGRQVRVTAGTRTEAVVEVVGLGDLGLPSGRLTAGDPTYGSSPSLLRPFLVTVPPGAYPVSVAKVRMTTESGEVFRRVAAAKIQLRSEPVVRWELALAEGDAPKPGEVLGYGVDSGTGSFLDATAVPALPRLVGESGEGPLMKLFDGDPVGGAYLLEDGGASVAAFTSGWGDGGYPTWIGYTEKGEVARFVTDFHVVS</sequence>
<protein>
    <recommendedName>
        <fullName evidence="4">DUF4241 domain-containing protein</fullName>
    </recommendedName>
</protein>
<gene>
    <name evidence="2" type="ORF">SD37_00125</name>
</gene>
<dbReference type="AlphaFoldDB" id="A0A193BPU2"/>
<organism evidence="2 3">
    <name type="scientific">Amycolatopsis orientalis</name>
    <name type="common">Nocardia orientalis</name>
    <dbReference type="NCBI Taxonomy" id="31958"/>
    <lineage>
        <taxon>Bacteria</taxon>
        <taxon>Bacillati</taxon>
        <taxon>Actinomycetota</taxon>
        <taxon>Actinomycetes</taxon>
        <taxon>Pseudonocardiales</taxon>
        <taxon>Pseudonocardiaceae</taxon>
        <taxon>Amycolatopsis</taxon>
    </lineage>
</organism>
<keyword evidence="1" id="KW-0472">Membrane</keyword>
<evidence type="ECO:0000256" key="1">
    <source>
        <dbReference type="SAM" id="Phobius"/>
    </source>
</evidence>
<keyword evidence="1" id="KW-0812">Transmembrane</keyword>
<name>A0A193BPU2_AMYOR</name>
<keyword evidence="3" id="KW-1185">Reference proteome</keyword>
<dbReference type="Proteomes" id="UP000093695">
    <property type="component" value="Chromosome"/>
</dbReference>
<accession>A0A193BPU2</accession>
<evidence type="ECO:0008006" key="4">
    <source>
        <dbReference type="Google" id="ProtNLM"/>
    </source>
</evidence>
<reference evidence="2 3" key="1">
    <citation type="journal article" date="2015" name="Genome Announc.">
        <title>Draft Genome Sequence of Norvancomycin-Producing Strain Amycolatopsis orientalis CPCC200066.</title>
        <authorList>
            <person name="Lei X."/>
            <person name="Yuan F."/>
            <person name="Shi Y."/>
            <person name="Li X."/>
            <person name="Wang L."/>
            <person name="Hong B."/>
        </authorList>
    </citation>
    <scope>NUCLEOTIDE SEQUENCE [LARGE SCALE GENOMIC DNA]</scope>
    <source>
        <strain evidence="2 3">B-37</strain>
    </source>
</reference>
<dbReference type="Pfam" id="PF14025">
    <property type="entry name" value="DUF4241"/>
    <property type="match status" value="1"/>
</dbReference>
<dbReference type="STRING" id="31958.SD37_00125"/>
<feature type="transmembrane region" description="Helical" evidence="1">
    <location>
        <begin position="7"/>
        <end position="26"/>
    </location>
</feature>
<keyword evidence="1" id="KW-1133">Transmembrane helix</keyword>
<evidence type="ECO:0000313" key="2">
    <source>
        <dbReference type="EMBL" id="ANN14215.1"/>
    </source>
</evidence>
<dbReference type="KEGG" id="aori:SD37_00125"/>